<dbReference type="SUPFAM" id="SSF57667">
    <property type="entry name" value="beta-beta-alpha zinc fingers"/>
    <property type="match status" value="4"/>
</dbReference>
<dbReference type="EMBL" id="JARQZJ010000035">
    <property type="protein sequence ID" value="KAK9876053.1"/>
    <property type="molecule type" value="Genomic_DNA"/>
</dbReference>
<dbReference type="PANTHER" id="PTHR46786">
    <property type="entry name" value="ZINC FINGER MATRIN-TYPE PROTEIN 3"/>
    <property type="match status" value="1"/>
</dbReference>
<dbReference type="SMART" id="SM00451">
    <property type="entry name" value="ZnF_U1"/>
    <property type="match status" value="4"/>
</dbReference>
<dbReference type="InterPro" id="IPR003604">
    <property type="entry name" value="Matrin/U1-like-C_Znf_C2H2"/>
</dbReference>
<dbReference type="InterPro" id="IPR036236">
    <property type="entry name" value="Znf_C2H2_sf"/>
</dbReference>
<dbReference type="PANTHER" id="PTHR46786:SF1">
    <property type="entry name" value="ZINC FINGER MATRIN-TYPE PROTEIN 3"/>
    <property type="match status" value="1"/>
</dbReference>
<dbReference type="Proteomes" id="UP001431783">
    <property type="component" value="Unassembled WGS sequence"/>
</dbReference>
<keyword evidence="7" id="KW-1185">Reference proteome</keyword>
<evidence type="ECO:0000256" key="4">
    <source>
        <dbReference type="SAM" id="MobiDB-lite"/>
    </source>
</evidence>
<dbReference type="GO" id="GO:0003676">
    <property type="term" value="F:nucleic acid binding"/>
    <property type="evidence" value="ECO:0007669"/>
    <property type="project" value="InterPro"/>
</dbReference>
<dbReference type="SMART" id="SM00355">
    <property type="entry name" value="ZnF_C2H2"/>
    <property type="match status" value="4"/>
</dbReference>
<dbReference type="InterPro" id="IPR052644">
    <property type="entry name" value="ZMAT3"/>
</dbReference>
<feature type="region of interest" description="Disordered" evidence="4">
    <location>
        <begin position="700"/>
        <end position="722"/>
    </location>
</feature>
<feature type="compositionally biased region" description="Gly residues" evidence="4">
    <location>
        <begin position="420"/>
        <end position="449"/>
    </location>
</feature>
<sequence>MEISEYDEYLPERELDKNFKIPRKRTAEDSFGAQAGEAYAEYYAQAAQAAQLHYNQAQAAAAYAQYATLSGAATQATAYTNSKPPVPYSVTKQAKLDTSIQPPLPPGYATGTIPTNSSYSNQTTKHEIAAPNSNPYAPLITSTTSSQNVPKVTPNKNWVTNTNRNWSGNNMTDSKQMGVGVNRNWTAPGSGNGGSRNWGPAQNRGWVGGDSNNSQGGNVPGTNRGWGGNQNRNWGIGNSDSGNFNSGNSGMVSRNFSMKSERNWDVSYEGDNMNVGNSDRWGERENLGRNWGEVGLNSYNRNIDDFEPSGLGRWNAREARETFGGGGGDYSSNQFGGRGRGLGPSMGRNLGMEPPVGRGMGWLGRGGSNNLGGRNMGLEDGFNDADGFEENRGFGMLKSSWNQKDFGSEPFDNSQQDCGGFAGRGRGGRGAGGPDRWGRGRGGSRGGKLPGASGFGQWQRPKERPKNNSYGGPVNIPDVNDASLPEELRQMFQPLYCKLCQLQMSSNIMAKMHYKSKNHEKKIRKFLSEYSLKTGEPLHPRAKAPELTEKKELTEEEKDPKYFHCEVCDLPLTGKLHAESHYMGRNHNAVVMGKKQPSGKGHYDENGKWIRDKTEKVILSEAEDSFGLAFRRKDVGEGEVDGEKKSFKGGEFSCSLCCVTCTCQEQITAHFNGSKHKKKLKQLGISPENFEPIKEDELIAGATNEGETASPQDGEEGSIERNNFSRYKTPSGYFYCEKCNLVLNSEVQLKQHLESKNHLKKAIKKSESKADPKSELIISTEKTT</sequence>
<evidence type="ECO:0000313" key="7">
    <source>
        <dbReference type="Proteomes" id="UP001431783"/>
    </source>
</evidence>
<feature type="region of interest" description="Disordered" evidence="4">
    <location>
        <begin position="105"/>
        <end position="248"/>
    </location>
</feature>
<evidence type="ECO:0000256" key="3">
    <source>
        <dbReference type="ARBA" id="ARBA00022833"/>
    </source>
</evidence>
<keyword evidence="2" id="KW-0863">Zinc-finger</keyword>
<dbReference type="InterPro" id="IPR022755">
    <property type="entry name" value="Znf_C2H2_jaz"/>
</dbReference>
<feature type="compositionally biased region" description="Polar residues" evidence="4">
    <location>
        <begin position="407"/>
        <end position="417"/>
    </location>
</feature>
<comment type="caution">
    <text evidence="6">The sequence shown here is derived from an EMBL/GenBank/DDBJ whole genome shotgun (WGS) entry which is preliminary data.</text>
</comment>
<feature type="region of interest" description="Disordered" evidence="4">
    <location>
        <begin position="407"/>
        <end position="474"/>
    </location>
</feature>
<proteinExistence type="predicted"/>
<dbReference type="InterPro" id="IPR013087">
    <property type="entry name" value="Znf_C2H2_type"/>
</dbReference>
<gene>
    <name evidence="6" type="ORF">WA026_011163</name>
</gene>
<organism evidence="6 7">
    <name type="scientific">Henosepilachna vigintioctopunctata</name>
    <dbReference type="NCBI Taxonomy" id="420089"/>
    <lineage>
        <taxon>Eukaryota</taxon>
        <taxon>Metazoa</taxon>
        <taxon>Ecdysozoa</taxon>
        <taxon>Arthropoda</taxon>
        <taxon>Hexapoda</taxon>
        <taxon>Insecta</taxon>
        <taxon>Pterygota</taxon>
        <taxon>Neoptera</taxon>
        <taxon>Endopterygota</taxon>
        <taxon>Coleoptera</taxon>
        <taxon>Polyphaga</taxon>
        <taxon>Cucujiformia</taxon>
        <taxon>Coccinelloidea</taxon>
        <taxon>Coccinellidae</taxon>
        <taxon>Epilachninae</taxon>
        <taxon>Epilachnini</taxon>
        <taxon>Henosepilachna</taxon>
    </lineage>
</organism>
<protein>
    <recommendedName>
        <fullName evidence="5">C2H2-type domain-containing protein</fullName>
    </recommendedName>
</protein>
<dbReference type="Pfam" id="PF12171">
    <property type="entry name" value="zf-C2H2_jaz"/>
    <property type="match status" value="1"/>
</dbReference>
<evidence type="ECO:0000256" key="2">
    <source>
        <dbReference type="ARBA" id="ARBA00022771"/>
    </source>
</evidence>
<feature type="compositionally biased region" description="Polar residues" evidence="4">
    <location>
        <begin position="131"/>
        <end position="175"/>
    </location>
</feature>
<accession>A0AAW1U0I1</accession>
<feature type="compositionally biased region" description="Basic and acidic residues" evidence="4">
    <location>
        <begin position="764"/>
        <end position="774"/>
    </location>
</feature>
<feature type="compositionally biased region" description="Polar residues" evidence="4">
    <location>
        <begin position="210"/>
        <end position="221"/>
    </location>
</feature>
<evidence type="ECO:0000259" key="5">
    <source>
        <dbReference type="PROSITE" id="PS00028"/>
    </source>
</evidence>
<dbReference type="AlphaFoldDB" id="A0AAW1U0I1"/>
<reference evidence="6 7" key="1">
    <citation type="submission" date="2023-03" db="EMBL/GenBank/DDBJ databases">
        <title>Genome insight into feeding habits of ladybird beetles.</title>
        <authorList>
            <person name="Li H.-S."/>
            <person name="Huang Y.-H."/>
            <person name="Pang H."/>
        </authorList>
    </citation>
    <scope>NUCLEOTIDE SEQUENCE [LARGE SCALE GENOMIC DNA]</scope>
    <source>
        <strain evidence="6">SYSU_2023b</strain>
        <tissue evidence="6">Whole body</tissue>
    </source>
</reference>
<feature type="domain" description="C2H2-type" evidence="5">
    <location>
        <begin position="736"/>
        <end position="758"/>
    </location>
</feature>
<evidence type="ECO:0000256" key="1">
    <source>
        <dbReference type="ARBA" id="ARBA00022723"/>
    </source>
</evidence>
<feature type="region of interest" description="Disordered" evidence="4">
    <location>
        <begin position="756"/>
        <end position="784"/>
    </location>
</feature>
<feature type="compositionally biased region" description="Low complexity" evidence="4">
    <location>
        <begin position="229"/>
        <end position="248"/>
    </location>
</feature>
<keyword evidence="1" id="KW-0479">Metal-binding</keyword>
<keyword evidence="3" id="KW-0862">Zinc</keyword>
<dbReference type="GO" id="GO:0008270">
    <property type="term" value="F:zinc ion binding"/>
    <property type="evidence" value="ECO:0007669"/>
    <property type="project" value="InterPro"/>
</dbReference>
<dbReference type="Pfam" id="PF12874">
    <property type="entry name" value="zf-met"/>
    <property type="match status" value="3"/>
</dbReference>
<feature type="compositionally biased region" description="Polar residues" evidence="4">
    <location>
        <begin position="112"/>
        <end position="123"/>
    </location>
</feature>
<evidence type="ECO:0000313" key="6">
    <source>
        <dbReference type="EMBL" id="KAK9876053.1"/>
    </source>
</evidence>
<dbReference type="Gene3D" id="3.30.160.60">
    <property type="entry name" value="Classic Zinc Finger"/>
    <property type="match status" value="4"/>
</dbReference>
<dbReference type="PROSITE" id="PS00028">
    <property type="entry name" value="ZINC_FINGER_C2H2_1"/>
    <property type="match status" value="1"/>
</dbReference>
<name>A0AAW1U0I1_9CUCU</name>